<sequence length="103" mass="11142">MHYQIRLTKDSIANKTPTSSLRPLKPRPLQADPIRHPRHPPLVPDSTPFRSTPSHSARARSATARASSRAYSARSACRSRTCAPSAATRARRGSASGRATARG</sequence>
<evidence type="ECO:0000313" key="2">
    <source>
        <dbReference type="Proteomes" id="UP000814140"/>
    </source>
</evidence>
<reference evidence="1" key="2">
    <citation type="journal article" date="2022" name="New Phytol.">
        <title>Evolutionary transition to the ectomycorrhizal habit in the genomes of a hyperdiverse lineage of mushroom-forming fungi.</title>
        <authorList>
            <person name="Looney B."/>
            <person name="Miyauchi S."/>
            <person name="Morin E."/>
            <person name="Drula E."/>
            <person name="Courty P.E."/>
            <person name="Kohler A."/>
            <person name="Kuo A."/>
            <person name="LaButti K."/>
            <person name="Pangilinan J."/>
            <person name="Lipzen A."/>
            <person name="Riley R."/>
            <person name="Andreopoulos W."/>
            <person name="He G."/>
            <person name="Johnson J."/>
            <person name="Nolan M."/>
            <person name="Tritt A."/>
            <person name="Barry K.W."/>
            <person name="Grigoriev I.V."/>
            <person name="Nagy L.G."/>
            <person name="Hibbett D."/>
            <person name="Henrissat B."/>
            <person name="Matheny P.B."/>
            <person name="Labbe J."/>
            <person name="Martin F.M."/>
        </authorList>
    </citation>
    <scope>NUCLEOTIDE SEQUENCE</scope>
    <source>
        <strain evidence="1">HHB10654</strain>
    </source>
</reference>
<evidence type="ECO:0000313" key="1">
    <source>
        <dbReference type="EMBL" id="KAI0062654.1"/>
    </source>
</evidence>
<organism evidence="1 2">
    <name type="scientific">Artomyces pyxidatus</name>
    <dbReference type="NCBI Taxonomy" id="48021"/>
    <lineage>
        <taxon>Eukaryota</taxon>
        <taxon>Fungi</taxon>
        <taxon>Dikarya</taxon>
        <taxon>Basidiomycota</taxon>
        <taxon>Agaricomycotina</taxon>
        <taxon>Agaricomycetes</taxon>
        <taxon>Russulales</taxon>
        <taxon>Auriscalpiaceae</taxon>
        <taxon>Artomyces</taxon>
    </lineage>
</organism>
<gene>
    <name evidence="1" type="ORF">BV25DRAFT_593318</name>
</gene>
<keyword evidence="2" id="KW-1185">Reference proteome</keyword>
<reference evidence="1" key="1">
    <citation type="submission" date="2021-03" db="EMBL/GenBank/DDBJ databases">
        <authorList>
            <consortium name="DOE Joint Genome Institute"/>
            <person name="Ahrendt S."/>
            <person name="Looney B.P."/>
            <person name="Miyauchi S."/>
            <person name="Morin E."/>
            <person name="Drula E."/>
            <person name="Courty P.E."/>
            <person name="Chicoki N."/>
            <person name="Fauchery L."/>
            <person name="Kohler A."/>
            <person name="Kuo A."/>
            <person name="Labutti K."/>
            <person name="Pangilinan J."/>
            <person name="Lipzen A."/>
            <person name="Riley R."/>
            <person name="Andreopoulos W."/>
            <person name="He G."/>
            <person name="Johnson J."/>
            <person name="Barry K.W."/>
            <person name="Grigoriev I.V."/>
            <person name="Nagy L."/>
            <person name="Hibbett D."/>
            <person name="Henrissat B."/>
            <person name="Matheny P.B."/>
            <person name="Labbe J."/>
            <person name="Martin F."/>
        </authorList>
    </citation>
    <scope>NUCLEOTIDE SEQUENCE</scope>
    <source>
        <strain evidence="1">HHB10654</strain>
    </source>
</reference>
<comment type="caution">
    <text evidence="1">The sequence shown here is derived from an EMBL/GenBank/DDBJ whole genome shotgun (WGS) entry which is preliminary data.</text>
</comment>
<accession>A0ACB8T1U1</accession>
<protein>
    <submittedName>
        <fullName evidence="1">Uncharacterized protein</fullName>
    </submittedName>
</protein>
<proteinExistence type="predicted"/>
<dbReference type="Proteomes" id="UP000814140">
    <property type="component" value="Unassembled WGS sequence"/>
</dbReference>
<dbReference type="EMBL" id="MU277206">
    <property type="protein sequence ID" value="KAI0062654.1"/>
    <property type="molecule type" value="Genomic_DNA"/>
</dbReference>
<name>A0ACB8T1U1_9AGAM</name>